<evidence type="ECO:0000313" key="8">
    <source>
        <dbReference type="Proteomes" id="UP000789405"/>
    </source>
</evidence>
<keyword evidence="3 4" id="KW-0687">Ribonucleoprotein</keyword>
<organism evidence="7 8">
    <name type="scientific">Dentiscutata erythropus</name>
    <dbReference type="NCBI Taxonomy" id="1348616"/>
    <lineage>
        <taxon>Eukaryota</taxon>
        <taxon>Fungi</taxon>
        <taxon>Fungi incertae sedis</taxon>
        <taxon>Mucoromycota</taxon>
        <taxon>Glomeromycotina</taxon>
        <taxon>Glomeromycetes</taxon>
        <taxon>Diversisporales</taxon>
        <taxon>Gigasporaceae</taxon>
        <taxon>Dentiscutata</taxon>
    </lineage>
</organism>
<keyword evidence="2 4" id="KW-0689">Ribosomal protein</keyword>
<keyword evidence="5" id="KW-0175">Coiled coil</keyword>
<evidence type="ECO:0000256" key="6">
    <source>
        <dbReference type="SAM" id="MobiDB-lite"/>
    </source>
</evidence>
<evidence type="ECO:0000256" key="1">
    <source>
        <dbReference type="ARBA" id="ARBA00010745"/>
    </source>
</evidence>
<dbReference type="OrthoDB" id="2372052at2759"/>
<sequence length="927" mass="105940">MIQLKTILNVIDNSGAILAECIRVAHGGRYGRIGDVITVVIKKARPISSITEKSSSGSAANPATKLLIRKGEVKKALVVRTRKETRRPDGRYIKFDDNACILLNNRLEPLATRVLGVVGNELRGKNAKRMMGHIKTSLKSNRYNNHDSNSLEMEIVKASAIDNIIDIRIHNGAEYAMISYKDATKLPEWRPIRCLRNAESLINEYKIEASKAEQRQAERKAREGELQQIGEQIKPQQDHVKEIKDINAIYKNEEHNNSQKSTEFVKKQKTANIHPVIGTIYKSDGEMTDVEYVFEQRDQRDKLLIGIGECLSGKSVSNVKIKYALKNECVSKNSLGNSVLVKHVGKRKAKSRSRRMLRPVVILNDDMGSSVTDLSSDEDSTIDFSLSDTPPIHRKYKESSKKLKSMEHSEKKSVETTQKEPGVKTIKSPPLIQQPFPVAPSFIPDISTAQTCQGKTKITDNDRHIAKNQKLYESITPHTSRASTVNSTNEIQIYSDCELHLKPTILDVEKSGRIKVEENVEDFTQFLSTIVNKSNLYMKDQLPQPFAEKIVDPSNFTKHSIYTMNDLECASDVSRKKIEMESNIMKWNEIASILMFEYFHNVGVIWLDKQKKACFLVFPNSQRTCITLKISPRPKEKFIIIPKAIKVDEPLSIHSYYRPLSCPTVKDEIAYPIKIVTCANKYSELAEMCKTRPYIGIYGNEKIIEVQEMITAVKALGGIHDRGFESNNINYVLVHVDKINQINYIPRLIELKHMKCKFLQFGWDSMSPDPKFKEIFPQGGIVTITPKVLYYREMNYLDRIWAVKNLQKVANNSIWNIHIHPNMVKYLENIASQERCKRAVESSIHLKSLYNLGRFDYFDGNEFSISQDDVSVHSLYNVMLRLHKIYSGYFRHFVIVQDESEMNESNIQIPGVERMTFSEFRSIFGSQ</sequence>
<reference evidence="7" key="1">
    <citation type="submission" date="2021-06" db="EMBL/GenBank/DDBJ databases">
        <authorList>
            <person name="Kallberg Y."/>
            <person name="Tangrot J."/>
            <person name="Rosling A."/>
        </authorList>
    </citation>
    <scope>NUCLEOTIDE SEQUENCE</scope>
    <source>
        <strain evidence="7">MA453B</strain>
    </source>
</reference>
<evidence type="ECO:0000256" key="4">
    <source>
        <dbReference type="RuleBase" id="RU003949"/>
    </source>
</evidence>
<evidence type="ECO:0000313" key="7">
    <source>
        <dbReference type="EMBL" id="CAG8578529.1"/>
    </source>
</evidence>
<feature type="coiled-coil region" evidence="5">
    <location>
        <begin position="195"/>
        <end position="227"/>
    </location>
</feature>
<evidence type="ECO:0000256" key="5">
    <source>
        <dbReference type="SAM" id="Coils"/>
    </source>
</evidence>
<keyword evidence="8" id="KW-1185">Reference proteome</keyword>
<dbReference type="SUPFAM" id="SSF50193">
    <property type="entry name" value="Ribosomal protein L14"/>
    <property type="match status" value="1"/>
</dbReference>
<dbReference type="SMART" id="SM01374">
    <property type="entry name" value="Ribosomal_L14"/>
    <property type="match status" value="1"/>
</dbReference>
<feature type="compositionally biased region" description="Basic and acidic residues" evidence="6">
    <location>
        <begin position="397"/>
        <end position="422"/>
    </location>
</feature>
<dbReference type="GO" id="GO:0006412">
    <property type="term" value="P:translation"/>
    <property type="evidence" value="ECO:0007669"/>
    <property type="project" value="InterPro"/>
</dbReference>
<protein>
    <submittedName>
        <fullName evidence="7">15197_t:CDS:1</fullName>
    </submittedName>
</protein>
<gene>
    <name evidence="7" type="ORF">DERYTH_LOCUS6566</name>
</gene>
<comment type="caution">
    <text evidence="7">The sequence shown here is derived from an EMBL/GenBank/DDBJ whole genome shotgun (WGS) entry which is preliminary data.</text>
</comment>
<proteinExistence type="inferred from homology"/>
<dbReference type="InterPro" id="IPR000218">
    <property type="entry name" value="Ribosomal_uL14"/>
</dbReference>
<dbReference type="InterPro" id="IPR036853">
    <property type="entry name" value="Ribosomal_uL14_sf"/>
</dbReference>
<dbReference type="GO" id="GO:0070180">
    <property type="term" value="F:large ribosomal subunit rRNA binding"/>
    <property type="evidence" value="ECO:0007669"/>
    <property type="project" value="TreeGrafter"/>
</dbReference>
<dbReference type="Proteomes" id="UP000789405">
    <property type="component" value="Unassembled WGS sequence"/>
</dbReference>
<dbReference type="EMBL" id="CAJVPY010003011">
    <property type="protein sequence ID" value="CAG8578529.1"/>
    <property type="molecule type" value="Genomic_DNA"/>
</dbReference>
<feature type="region of interest" description="Disordered" evidence="6">
    <location>
        <begin position="397"/>
        <end position="431"/>
    </location>
</feature>
<comment type="similarity">
    <text evidence="1 4">Belongs to the universal ribosomal protein uL14 family.</text>
</comment>
<accession>A0A9N9BRN0</accession>
<dbReference type="AlphaFoldDB" id="A0A9N9BRN0"/>
<name>A0A9N9BRN0_9GLOM</name>
<dbReference type="HAMAP" id="MF_01367">
    <property type="entry name" value="Ribosomal_uL14"/>
    <property type="match status" value="1"/>
</dbReference>
<dbReference type="PANTHER" id="PTHR11761">
    <property type="entry name" value="50S/60S RIBOSOMAL PROTEIN L14/L23"/>
    <property type="match status" value="1"/>
</dbReference>
<dbReference type="Pfam" id="PF00238">
    <property type="entry name" value="Ribosomal_L14"/>
    <property type="match status" value="1"/>
</dbReference>
<dbReference type="GO" id="GO:0003735">
    <property type="term" value="F:structural constituent of ribosome"/>
    <property type="evidence" value="ECO:0007669"/>
    <property type="project" value="InterPro"/>
</dbReference>
<dbReference type="GO" id="GO:0005762">
    <property type="term" value="C:mitochondrial large ribosomal subunit"/>
    <property type="evidence" value="ECO:0007669"/>
    <property type="project" value="TreeGrafter"/>
</dbReference>
<evidence type="ECO:0000256" key="3">
    <source>
        <dbReference type="ARBA" id="ARBA00023274"/>
    </source>
</evidence>
<dbReference type="Gene3D" id="2.40.150.20">
    <property type="entry name" value="Ribosomal protein L14"/>
    <property type="match status" value="1"/>
</dbReference>
<dbReference type="NCBIfam" id="TIGR01067">
    <property type="entry name" value="rplN_bact"/>
    <property type="match status" value="1"/>
</dbReference>
<dbReference type="InterPro" id="IPR005745">
    <property type="entry name" value="Ribosomal_uL14_bac-type"/>
</dbReference>
<dbReference type="Gene3D" id="3.40.50.11490">
    <property type="match status" value="1"/>
</dbReference>
<dbReference type="PANTHER" id="PTHR11761:SF3">
    <property type="entry name" value="LARGE RIBOSOMAL SUBUNIT PROTEIN UL14M"/>
    <property type="match status" value="1"/>
</dbReference>
<evidence type="ECO:0000256" key="2">
    <source>
        <dbReference type="ARBA" id="ARBA00022980"/>
    </source>
</evidence>
<dbReference type="CDD" id="cd00337">
    <property type="entry name" value="Ribosomal_uL14"/>
    <property type="match status" value="1"/>
</dbReference>